<evidence type="ECO:0000313" key="2">
    <source>
        <dbReference type="EMBL" id="QJB21971.1"/>
    </source>
</evidence>
<organism evidence="2 3">
    <name type="scientific">Xanthomonas phage FoX3</name>
    <dbReference type="NCBI Taxonomy" id="2723899"/>
    <lineage>
        <taxon>Viruses</taxon>
        <taxon>Duplodnaviria</taxon>
        <taxon>Heunggongvirae</taxon>
        <taxon>Uroviricota</taxon>
        <taxon>Caudoviricetes</taxon>
        <taxon>Foxunavirus</taxon>
        <taxon>Foxunavirus fox3</taxon>
    </lineage>
</organism>
<dbReference type="EMBL" id="MT161383">
    <property type="protein sequence ID" value="QJB21971.1"/>
    <property type="molecule type" value="Genomic_DNA"/>
</dbReference>
<feature type="compositionally biased region" description="Basic and acidic residues" evidence="1">
    <location>
        <begin position="116"/>
        <end position="128"/>
    </location>
</feature>
<feature type="region of interest" description="Disordered" evidence="1">
    <location>
        <begin position="73"/>
        <end position="128"/>
    </location>
</feature>
<keyword evidence="3" id="KW-1185">Reference proteome</keyword>
<accession>A0A858NPM9</accession>
<reference evidence="2" key="1">
    <citation type="submission" date="2020-03" db="EMBL/GenBank/DDBJ databases">
        <title>Development of an integrated pest management strategy to control Xanthomonas campestris pv. campestris using bacteriophages.</title>
        <authorList>
            <person name="Holtappels D."/>
            <person name="Lavigne R."/>
            <person name="Wagemans J."/>
        </authorList>
    </citation>
    <scope>NUCLEOTIDE SEQUENCE</scope>
</reference>
<proteinExistence type="predicted"/>
<feature type="compositionally biased region" description="Basic and acidic residues" evidence="1">
    <location>
        <begin position="80"/>
        <end position="105"/>
    </location>
</feature>
<gene>
    <name evidence="2" type="ORF">XccvBFoX3_gp71c</name>
</gene>
<name>A0A858NPM9_9CAUD</name>
<evidence type="ECO:0000256" key="1">
    <source>
        <dbReference type="SAM" id="MobiDB-lite"/>
    </source>
</evidence>
<sequence>MAARVLAGVRITVSNAQHKPYLIPISRLFRFSMVVLPLSWDHPGNPAGLMEANCIPISPANSTAKRRYDIRNHKRTRTTAADRHREISVPPDEDRRRVHRGDSKGARKRGFLGMQLREDEPRARKEIP</sequence>
<protein>
    <submittedName>
        <fullName evidence="2">Uncharacterized protein</fullName>
    </submittedName>
</protein>
<evidence type="ECO:0000313" key="3">
    <source>
        <dbReference type="Proteomes" id="UP000671940"/>
    </source>
</evidence>
<dbReference type="Proteomes" id="UP000671940">
    <property type="component" value="Segment"/>
</dbReference>